<reference evidence="12 13" key="1">
    <citation type="journal article" date="2012" name="G3 (Bethesda)">
        <title>Pichia sorbitophila, an interspecies yeast hybrid reveals early steps of genome resolution following polyploidization.</title>
        <authorList>
            <person name="Leh Louis V."/>
            <person name="Despons L."/>
            <person name="Friedrich A."/>
            <person name="Martin T."/>
            <person name="Durrens P."/>
            <person name="Casaregola S."/>
            <person name="Neuveglise C."/>
            <person name="Fairhead C."/>
            <person name="Marck C."/>
            <person name="Cruz J.A."/>
            <person name="Straub M.L."/>
            <person name="Kugler V."/>
            <person name="Sacerdot C."/>
            <person name="Uzunov Z."/>
            <person name="Thierry A."/>
            <person name="Weiss S."/>
            <person name="Bleykasten C."/>
            <person name="De Montigny J."/>
            <person name="Jacques N."/>
            <person name="Jung P."/>
            <person name="Lemaire M."/>
            <person name="Mallet S."/>
            <person name="Morel G."/>
            <person name="Richard G.F."/>
            <person name="Sarkar A."/>
            <person name="Savel G."/>
            <person name="Schacherer J."/>
            <person name="Seret M.L."/>
            <person name="Talla E."/>
            <person name="Samson G."/>
            <person name="Jubin C."/>
            <person name="Poulain J."/>
            <person name="Vacherie B."/>
            <person name="Barbe V."/>
            <person name="Pelletier E."/>
            <person name="Sherman D.J."/>
            <person name="Westhof E."/>
            <person name="Weissenbach J."/>
            <person name="Baret P.V."/>
            <person name="Wincker P."/>
            <person name="Gaillardin C."/>
            <person name="Dujon B."/>
            <person name="Souciet J.L."/>
        </authorList>
    </citation>
    <scope>NUCLEOTIDE SEQUENCE [LARGE SCALE GENOMIC DNA]</scope>
    <source>
        <strain evidence="13">ATCC MYA-4447 / BCRC 22081 / CBS 7064 / NBRC 10061 / NRRL Y-12695</strain>
    </source>
</reference>
<name>G8YC02_PICSO</name>
<dbReference type="PANTHER" id="PTHR31392">
    <property type="entry name" value="ALPHA-1,3-MANNOSYLTRANSFERASE MNN1-RELATED"/>
    <property type="match status" value="1"/>
</dbReference>
<evidence type="ECO:0000256" key="7">
    <source>
        <dbReference type="ARBA" id="ARBA00022968"/>
    </source>
</evidence>
<evidence type="ECO:0000313" key="12">
    <source>
        <dbReference type="EMBL" id="CCE82483.1"/>
    </source>
</evidence>
<dbReference type="GO" id="GO:0000033">
    <property type="term" value="F:alpha-1,3-mannosyltransferase activity"/>
    <property type="evidence" value="ECO:0007669"/>
    <property type="project" value="TreeGrafter"/>
</dbReference>
<evidence type="ECO:0000256" key="11">
    <source>
        <dbReference type="ARBA" id="ARBA00023180"/>
    </source>
</evidence>
<dbReference type="InterPro" id="IPR029044">
    <property type="entry name" value="Nucleotide-diphossugar_trans"/>
</dbReference>
<dbReference type="PANTHER" id="PTHR31392:SF1">
    <property type="entry name" value="ALPHA-1,3-MANNOSYLTRANSFERASE MNN1-RELATED"/>
    <property type="match status" value="1"/>
</dbReference>
<comment type="pathway">
    <text evidence="2">Protein modification; protein glycosylation.</text>
</comment>
<dbReference type="SUPFAM" id="SSF53448">
    <property type="entry name" value="Nucleotide-diphospho-sugar transferases"/>
    <property type="match status" value="1"/>
</dbReference>
<keyword evidence="9" id="KW-0333">Golgi apparatus</keyword>
<keyword evidence="13" id="KW-1185">Reference proteome</keyword>
<evidence type="ECO:0000256" key="8">
    <source>
        <dbReference type="ARBA" id="ARBA00022989"/>
    </source>
</evidence>
<organism evidence="12 13">
    <name type="scientific">Pichia sorbitophila (strain ATCC MYA-4447 / BCRC 22081 / CBS 7064 / NBRC 10061 / NRRL Y-12695)</name>
    <name type="common">Hybrid yeast</name>
    <dbReference type="NCBI Taxonomy" id="559304"/>
    <lineage>
        <taxon>Eukaryota</taxon>
        <taxon>Fungi</taxon>
        <taxon>Dikarya</taxon>
        <taxon>Ascomycota</taxon>
        <taxon>Saccharomycotina</taxon>
        <taxon>Pichiomycetes</taxon>
        <taxon>Debaryomycetaceae</taxon>
        <taxon>Millerozyma</taxon>
    </lineage>
</organism>
<evidence type="ECO:0000313" key="13">
    <source>
        <dbReference type="Proteomes" id="UP000005222"/>
    </source>
</evidence>
<evidence type="ECO:0000256" key="5">
    <source>
        <dbReference type="ARBA" id="ARBA00022679"/>
    </source>
</evidence>
<proteinExistence type="inferred from homology"/>
<dbReference type="InterPro" id="IPR022751">
    <property type="entry name" value="Alpha_mannosyltransferase"/>
</dbReference>
<dbReference type="Pfam" id="PF11051">
    <property type="entry name" value="Mannosyl_trans3"/>
    <property type="match status" value="1"/>
</dbReference>
<keyword evidence="8" id="KW-1133">Transmembrane helix</keyword>
<keyword evidence="7" id="KW-0735">Signal-anchor</keyword>
<keyword evidence="10" id="KW-0472">Membrane</keyword>
<dbReference type="GO" id="GO:0046354">
    <property type="term" value="P:mannan biosynthetic process"/>
    <property type="evidence" value="ECO:0007669"/>
    <property type="project" value="UniProtKB-ARBA"/>
</dbReference>
<evidence type="ECO:0000256" key="4">
    <source>
        <dbReference type="ARBA" id="ARBA00022676"/>
    </source>
</evidence>
<keyword evidence="11" id="KW-0325">Glycoprotein</keyword>
<dbReference type="OMA" id="NITINKY"/>
<keyword evidence="6" id="KW-0812">Transmembrane</keyword>
<dbReference type="HOGENOM" id="CLU_015387_0_0_1"/>
<keyword evidence="5" id="KW-0808">Transferase</keyword>
<evidence type="ECO:0000256" key="1">
    <source>
        <dbReference type="ARBA" id="ARBA00004323"/>
    </source>
</evidence>
<dbReference type="UniPathway" id="UPA00378"/>
<dbReference type="EMBL" id="FO082050">
    <property type="protein sequence ID" value="CCE82483.1"/>
    <property type="molecule type" value="Genomic_DNA"/>
</dbReference>
<comment type="subcellular location">
    <subcellularLocation>
        <location evidence="1">Golgi apparatus membrane</location>
        <topology evidence="1">Single-pass type II membrane protein</topology>
    </subcellularLocation>
</comment>
<evidence type="ECO:0000256" key="9">
    <source>
        <dbReference type="ARBA" id="ARBA00023034"/>
    </source>
</evidence>
<gene>
    <name evidence="12" type="primary">Piso0_002210</name>
    <name evidence="12" type="ORF">GNLVRS01_PISO0J07071g</name>
</gene>
<dbReference type="eggNOG" id="ENOG502RZ48">
    <property type="taxonomic scope" value="Eukaryota"/>
</dbReference>
<dbReference type="Proteomes" id="UP000005222">
    <property type="component" value="Chromosome J"/>
</dbReference>
<evidence type="ECO:0000256" key="3">
    <source>
        <dbReference type="ARBA" id="ARBA00009105"/>
    </source>
</evidence>
<dbReference type="GO" id="GO:0006493">
    <property type="term" value="P:protein O-linked glycosylation"/>
    <property type="evidence" value="ECO:0007669"/>
    <property type="project" value="TreeGrafter"/>
</dbReference>
<comment type="similarity">
    <text evidence="3">Belongs to the MNN1/MNT family.</text>
</comment>
<dbReference type="GO" id="GO:0000139">
    <property type="term" value="C:Golgi membrane"/>
    <property type="evidence" value="ECO:0007669"/>
    <property type="project" value="UniProtKB-SubCell"/>
</dbReference>
<protein>
    <submittedName>
        <fullName evidence="12">Piso0_002210 protein</fullName>
    </submittedName>
</protein>
<dbReference type="OrthoDB" id="430354at2759"/>
<accession>G8YC02</accession>
<keyword evidence="4" id="KW-0328">Glycosyltransferase</keyword>
<dbReference type="InParanoid" id="G8YC02"/>
<evidence type="ECO:0000256" key="6">
    <source>
        <dbReference type="ARBA" id="ARBA00022692"/>
    </source>
</evidence>
<evidence type="ECO:0000256" key="10">
    <source>
        <dbReference type="ARBA" id="ARBA00023136"/>
    </source>
</evidence>
<evidence type="ECO:0000256" key="2">
    <source>
        <dbReference type="ARBA" id="ARBA00004922"/>
    </source>
</evidence>
<dbReference type="STRING" id="559304.G8YC02"/>
<dbReference type="AlphaFoldDB" id="G8YC02"/>
<sequence>MRISAKKALKAVALALGVSSLLVMFKVLNLMDHIGVYLQGNLFDEDVFRRSDLEVKEQIHFLKYEFTMAKDFMAEYGERMSNMGIGERCSAFFQYVDRKDPEWQFDYLPGDGYEKYVDNKYAFFEEEYRKLRDSRNDMQDGEADAISREDNITINKYFHERLQKTIDIENKMADTMTMTRIFNQCFVKNAQPPRDQSMQGTFETYSRKLFPYLTFTLPTFSRYNGTVVEDGFPNLENGFSLDHPTRKGEHMFDYMRTKNNGKGIVISASSRYSKEIVKLIRLLRAHNNRLPIQVVHKGDLSKRAIQRIKDAALSEMMPEKESAEDGQEMSNSAKKFIEASRKYGVTFPKQEIWFVDVQPTLFRNNRQTFTSYENKLLAYVFNSFEEILLMDADTVPLIAPIDFFSLDEYKEKSALFFRDRSLRDTSKFVETNFFSKLLPQPNSKIDPIFGVNTVTNHTLNNTFLTGYRHLQEAGVVVINKKKHFPSFLALLVLAAWREPVESSVWGDKEMYWLSLSMSGDEDYQFNKYQAASVGQLTSSNLKFYPGSQANEICSSHPGHMSNNGTLLWMNSGFSYCKKNSYMRDKSRFPFKNYDEKTLLDLYHYPLRIHHAIVPPTLPQLRSYDAPNDFRERYIREIWDGKPKDLDELDVEKTIESGEFQKLNPQKGWVKTPLCTNYQYCAYDMVFNMTGENDDTKGMLFQFDEEKTRWYNYIGSIWLTGKSNFYQ</sequence>